<evidence type="ECO:0000256" key="10">
    <source>
        <dbReference type="ARBA" id="ARBA00023276"/>
    </source>
</evidence>
<evidence type="ECO:0000256" key="5">
    <source>
        <dbReference type="ARBA" id="ARBA00022692"/>
    </source>
</evidence>
<evidence type="ECO:0000256" key="11">
    <source>
        <dbReference type="ARBA" id="ARBA00037956"/>
    </source>
</evidence>
<dbReference type="SUPFAM" id="SSF103511">
    <property type="entry name" value="Chlorophyll a-b binding protein"/>
    <property type="match status" value="1"/>
</dbReference>
<keyword evidence="15" id="KW-1185">Reference proteome</keyword>
<dbReference type="PANTHER" id="PTHR14154">
    <property type="entry name" value="UPF0041 BRAIN PROTEIN 44-RELATED"/>
    <property type="match status" value="1"/>
</dbReference>
<dbReference type="GO" id="GO:0015979">
    <property type="term" value="P:photosynthesis"/>
    <property type="evidence" value="ECO:0007669"/>
    <property type="project" value="UniProtKB-KW"/>
</dbReference>
<gene>
    <name evidence="13" type="ORF">HXX76_001187</name>
    <name evidence="14" type="ORF">HXX76_001188</name>
</gene>
<proteinExistence type="inferred from homology"/>
<comment type="function">
    <text evidence="12">Required for non-photochemical quenching (NPQ), a mechanism that converts and dissipates the harmful excess absorbed light energy into heat and protect the photosynthetic apparatus from photo-oxidative damage. Seems involved in the activation of NPQ, possibly by promoting conformational changes required for activation of LHCSR3-dependent quenching in the antenna of photosystem II (PSII).</text>
</comment>
<dbReference type="Gene3D" id="1.10.3460.10">
    <property type="entry name" value="Chlorophyll a/b binding protein domain"/>
    <property type="match status" value="1"/>
</dbReference>
<evidence type="ECO:0000256" key="9">
    <source>
        <dbReference type="ARBA" id="ARBA00023136"/>
    </source>
</evidence>
<keyword evidence="4" id="KW-0934">Plastid</keyword>
<evidence type="ECO:0000256" key="1">
    <source>
        <dbReference type="ARBA" id="ARBA00004454"/>
    </source>
</evidence>
<keyword evidence="5" id="KW-0812">Transmembrane</keyword>
<evidence type="ECO:0000256" key="2">
    <source>
        <dbReference type="ARBA" id="ARBA00022528"/>
    </source>
</evidence>
<sequence length="246" mass="26210">MAMTLSTKAFAQRGVSARKCTVRVYAASTKVATKPASKTEVERFKQATGLPAPAVNGKQFPLKLGFTKTNELFVGRLAMVGFASSLIGEILTGKGALAQFGYETGLNGIEVDGLVIGLIAFNLVAAVLPTSQTFVPQEQETISGRPSGPLQDPRITLLEPKKFFGVQRFGFTKENELFVGRAAQLGFAFSLIGEAVSGKGALAQFDIETGLSLRDTEFGLVVFILFLLFAAINEGSGKFVDEEESA</sequence>
<dbReference type="FunFam" id="1.10.3460.10:FF:000018">
    <property type="entry name" value="Photosystem II 22kDa chloroplast protein"/>
    <property type="match status" value="1"/>
</dbReference>
<keyword evidence="7" id="KW-1133">Transmembrane helix</keyword>
<keyword evidence="9" id="KW-0472">Membrane</keyword>
<evidence type="ECO:0000256" key="7">
    <source>
        <dbReference type="ARBA" id="ARBA00022989"/>
    </source>
</evidence>
<name>A0A835WBW3_CHLIN</name>
<dbReference type="Proteomes" id="UP000650467">
    <property type="component" value="Unassembled WGS sequence"/>
</dbReference>
<keyword evidence="6" id="KW-0809">Transit peptide</keyword>
<keyword evidence="2" id="KW-0150">Chloroplast</keyword>
<dbReference type="EMBL" id="JAEHOC010000002">
    <property type="protein sequence ID" value="KAG2444434.1"/>
    <property type="molecule type" value="Genomic_DNA"/>
</dbReference>
<dbReference type="GO" id="GO:0009535">
    <property type="term" value="C:chloroplast thylakoid membrane"/>
    <property type="evidence" value="ECO:0007669"/>
    <property type="project" value="UniProtKB-SubCell"/>
</dbReference>
<reference evidence="14" key="1">
    <citation type="journal article" date="2020" name="bioRxiv">
        <title>Comparative genomics of Chlamydomonas.</title>
        <authorList>
            <person name="Craig R.J."/>
            <person name="Hasan A.R."/>
            <person name="Ness R.W."/>
            <person name="Keightley P.D."/>
        </authorList>
    </citation>
    <scope>NUCLEOTIDE SEQUENCE</scope>
    <source>
        <strain evidence="14">SAG 7.73</strain>
    </source>
</reference>
<comment type="subcellular location">
    <subcellularLocation>
        <location evidence="1">Plastid</location>
        <location evidence="1">Chloroplast thylakoid membrane</location>
        <topology evidence="1">Multi-pass membrane protein</topology>
    </subcellularLocation>
</comment>
<dbReference type="GO" id="GO:0009523">
    <property type="term" value="C:photosystem II"/>
    <property type="evidence" value="ECO:0007669"/>
    <property type="project" value="UniProtKB-KW"/>
</dbReference>
<dbReference type="EMBL" id="JAEHOC010000002">
    <property type="protein sequence ID" value="KAG2444435.1"/>
    <property type="molecule type" value="Genomic_DNA"/>
</dbReference>
<evidence type="ECO:0000256" key="8">
    <source>
        <dbReference type="ARBA" id="ARBA00023078"/>
    </source>
</evidence>
<keyword evidence="8" id="KW-0793">Thylakoid</keyword>
<evidence type="ECO:0000256" key="6">
    <source>
        <dbReference type="ARBA" id="ARBA00022946"/>
    </source>
</evidence>
<organism evidence="14 15">
    <name type="scientific">Chlamydomonas incerta</name>
    <dbReference type="NCBI Taxonomy" id="51695"/>
    <lineage>
        <taxon>Eukaryota</taxon>
        <taxon>Viridiplantae</taxon>
        <taxon>Chlorophyta</taxon>
        <taxon>core chlorophytes</taxon>
        <taxon>Chlorophyceae</taxon>
        <taxon>CS clade</taxon>
        <taxon>Chlamydomonadales</taxon>
        <taxon>Chlamydomonadaceae</taxon>
        <taxon>Chlamydomonas</taxon>
    </lineage>
</organism>
<dbReference type="GO" id="GO:0010196">
    <property type="term" value="P:nonphotochemical quenching"/>
    <property type="evidence" value="ECO:0007669"/>
    <property type="project" value="UniProtKB-ARBA"/>
</dbReference>
<evidence type="ECO:0000256" key="12">
    <source>
        <dbReference type="ARBA" id="ARBA00060349"/>
    </source>
</evidence>
<evidence type="ECO:0000256" key="3">
    <source>
        <dbReference type="ARBA" id="ARBA00022531"/>
    </source>
</evidence>
<evidence type="ECO:0000313" key="14">
    <source>
        <dbReference type="EMBL" id="KAG2444435.1"/>
    </source>
</evidence>
<dbReference type="AlphaFoldDB" id="A0A835WBW3"/>
<dbReference type="OrthoDB" id="48883at2759"/>
<evidence type="ECO:0000313" key="13">
    <source>
        <dbReference type="EMBL" id="KAG2444434.1"/>
    </source>
</evidence>
<protein>
    <submittedName>
        <fullName evidence="14">Uncharacterized protein</fullName>
    </submittedName>
</protein>
<comment type="caution">
    <text evidence="14">The sequence shown here is derived from an EMBL/GenBank/DDBJ whole genome shotgun (WGS) entry which is preliminary data.</text>
</comment>
<comment type="similarity">
    <text evidence="11">Belongs to the ELIP/psbS family.</text>
</comment>
<keyword evidence="3" id="KW-0602">Photosynthesis</keyword>
<evidence type="ECO:0000256" key="4">
    <source>
        <dbReference type="ARBA" id="ARBA00022640"/>
    </source>
</evidence>
<accession>A0A835WBW3</accession>
<evidence type="ECO:0000313" key="15">
    <source>
        <dbReference type="Proteomes" id="UP000650467"/>
    </source>
</evidence>
<keyword evidence="10" id="KW-0604">Photosystem II</keyword>